<reference evidence="2" key="1">
    <citation type="submission" date="2016-10" db="EMBL/GenBank/DDBJ databases">
        <authorList>
            <person name="Varghese N."/>
            <person name="Submissions S."/>
        </authorList>
    </citation>
    <scope>NUCLEOTIDE SEQUENCE [LARGE SCALE GENOMIC DNA]</scope>
    <source>
        <strain evidence="2">DSM 44437</strain>
    </source>
</reference>
<sequence length="367" mass="41388">MRALWHWVRGLRKAVDDGDVGSAITRVIVPGAVQGGLKSRYAELTAEQHIHRVGLPIETLTNLEWPAHKQTQSDMRSIAGQSQEWAGLLTFTFNRRIEALEEIHTRLLGVEYSLAVPLGDRIDSTLMAPFTTDADANHVTNNLTRLLSLSPEDHDVISAAIQMHYSACLLSTRETNAAYALLVGALELLSKRFGTTSSAWDDWSESSRWEGTFRKGKLNDDQKSRMRKALLADNKHRNLKRRFVDYALSSIPLEFWSEPIQDWSHEFDASAGTITGGHWEKERPRFIAEPTETIIRNALSGAYQARSSFVHEGRRTVDLVTEMSIQVKPDEAPRLPFRATRDALRFLISAELERASPTFNMPNVIRA</sequence>
<dbReference type="EMBL" id="FOFV01000001">
    <property type="protein sequence ID" value="SEP91402.1"/>
    <property type="molecule type" value="Genomic_DNA"/>
</dbReference>
<gene>
    <name evidence="1" type="ORF">SAMN04488000_101643</name>
</gene>
<dbReference type="AlphaFoldDB" id="A0A1H9BR10"/>
<proteinExistence type="predicted"/>
<keyword evidence="2" id="KW-1185">Reference proteome</keyword>
<organism evidence="1 2">
    <name type="scientific">Lentzea albida</name>
    <dbReference type="NCBI Taxonomy" id="65499"/>
    <lineage>
        <taxon>Bacteria</taxon>
        <taxon>Bacillati</taxon>
        <taxon>Actinomycetota</taxon>
        <taxon>Actinomycetes</taxon>
        <taxon>Pseudonocardiales</taxon>
        <taxon>Pseudonocardiaceae</taxon>
        <taxon>Lentzea</taxon>
    </lineage>
</organism>
<protein>
    <recommendedName>
        <fullName evidence="3">Apea-like HEPN domain-containing protein</fullName>
    </recommendedName>
</protein>
<accession>A0A1H9BR10</accession>
<evidence type="ECO:0000313" key="1">
    <source>
        <dbReference type="EMBL" id="SEP91402.1"/>
    </source>
</evidence>
<dbReference type="Proteomes" id="UP000199503">
    <property type="component" value="Unassembled WGS sequence"/>
</dbReference>
<evidence type="ECO:0008006" key="3">
    <source>
        <dbReference type="Google" id="ProtNLM"/>
    </source>
</evidence>
<evidence type="ECO:0000313" key="2">
    <source>
        <dbReference type="Proteomes" id="UP000199503"/>
    </source>
</evidence>
<name>A0A1H9BR10_9PSEU</name>